<keyword evidence="1" id="KW-1133">Transmembrane helix</keyword>
<reference evidence="3" key="1">
    <citation type="journal article" date="2019" name="Int. J. Syst. Evol. Microbiol.">
        <title>The Global Catalogue of Microorganisms (GCM) 10K type strain sequencing project: providing services to taxonomists for standard genome sequencing and annotation.</title>
        <authorList>
            <consortium name="The Broad Institute Genomics Platform"/>
            <consortium name="The Broad Institute Genome Sequencing Center for Infectious Disease"/>
            <person name="Wu L."/>
            <person name="Ma J."/>
        </authorList>
    </citation>
    <scope>NUCLEOTIDE SEQUENCE [LARGE SCALE GENOMIC DNA]</scope>
    <source>
        <strain evidence="3">JCM 16950</strain>
    </source>
</reference>
<comment type="caution">
    <text evidence="2">The sequence shown here is derived from an EMBL/GenBank/DDBJ whole genome shotgun (WGS) entry which is preliminary data.</text>
</comment>
<feature type="transmembrane region" description="Helical" evidence="1">
    <location>
        <begin position="20"/>
        <end position="42"/>
    </location>
</feature>
<gene>
    <name evidence="2" type="ORF">GCM10022240_04910</name>
</gene>
<evidence type="ECO:0000256" key="1">
    <source>
        <dbReference type="SAM" id="Phobius"/>
    </source>
</evidence>
<dbReference type="Gene3D" id="2.130.10.120">
    <property type="entry name" value="Prolyl oligopeptidase, N-terminal domain"/>
    <property type="match status" value="1"/>
</dbReference>
<evidence type="ECO:0000313" key="3">
    <source>
        <dbReference type="Proteomes" id="UP001500540"/>
    </source>
</evidence>
<dbReference type="Proteomes" id="UP001500540">
    <property type="component" value="Unassembled WGS sequence"/>
</dbReference>
<accession>A0ABP7G3R4</accession>
<evidence type="ECO:0008006" key="4">
    <source>
        <dbReference type="Google" id="ProtNLM"/>
    </source>
</evidence>
<dbReference type="EMBL" id="BAABAF010000001">
    <property type="protein sequence ID" value="GAA3754895.1"/>
    <property type="molecule type" value="Genomic_DNA"/>
</dbReference>
<dbReference type="SUPFAM" id="SSF82171">
    <property type="entry name" value="DPP6 N-terminal domain-like"/>
    <property type="match status" value="1"/>
</dbReference>
<dbReference type="RefSeq" id="WP_344780150.1">
    <property type="nucleotide sequence ID" value="NZ_BAABAF010000001.1"/>
</dbReference>
<keyword evidence="3" id="KW-1185">Reference proteome</keyword>
<keyword evidence="1" id="KW-0472">Membrane</keyword>
<keyword evidence="1" id="KW-0812">Transmembrane</keyword>
<protein>
    <recommendedName>
        <fullName evidence="4">SbsA Ig-like domain-containing protein</fullName>
    </recommendedName>
</protein>
<name>A0ABP7G3R4_9MICO</name>
<organism evidence="2 3">
    <name type="scientific">Microbacterium kribbense</name>
    <dbReference type="NCBI Taxonomy" id="433645"/>
    <lineage>
        <taxon>Bacteria</taxon>
        <taxon>Bacillati</taxon>
        <taxon>Actinomycetota</taxon>
        <taxon>Actinomycetes</taxon>
        <taxon>Micrococcales</taxon>
        <taxon>Microbacteriaceae</taxon>
        <taxon>Microbacterium</taxon>
    </lineage>
</organism>
<proteinExistence type="predicted"/>
<evidence type="ECO:0000313" key="2">
    <source>
        <dbReference type="EMBL" id="GAA3754895.1"/>
    </source>
</evidence>
<sequence length="488" mass="50620">MSTDGPVTRRAYARRRRGRAFIGAFTAVLGVLAVLGLAGAAVGSAQGPRVTAVHVDPVAAASASGARLIVTMNQSLHTLKPEQVHITPATPFTVDTSGRGMGVRFTLPLYDDTEYTVRFTDVTGLGGGPAARVTQTFRTPALAVYLLQRNPVGDSILRTDLTGSDPVPVLRADHIEDFRATSGHLVVSTLAATGAARLIVTDLDGRHARDLPLPGRGTIAGLQTADRGELIGYTFSDADLGRGGTRESRLYVASVKDAAARTAPVAVDVPGTEKRVADWRFVPDSDSILVLTYDGRTLLSGATGADPTQLGTGAAIDGIARGSSVAVIQRTTEIVAIDLSDGTESDLVTATADGRAVPGHLGQVIPIPGTTGASVRPYTVLDVAGGSGGGQGVPDGTTVFRVDDDGAATPLLRLPPSDALLQTCISPSGRYAALTIAPETVTNTYDDYLMPMPTTVRTRIVQLADGAPVHTFSGFGISWCQVPPPLSQ</sequence>